<proteinExistence type="predicted"/>
<dbReference type="Proteomes" id="UP001415857">
    <property type="component" value="Unassembled WGS sequence"/>
</dbReference>
<gene>
    <name evidence="4" type="ORF">L1049_012208</name>
</gene>
<dbReference type="InterPro" id="IPR052035">
    <property type="entry name" value="ZnF_BED_domain_contain"/>
</dbReference>
<dbReference type="InterPro" id="IPR012337">
    <property type="entry name" value="RNaseH-like_sf"/>
</dbReference>
<dbReference type="GO" id="GO:0003677">
    <property type="term" value="F:DNA binding"/>
    <property type="evidence" value="ECO:0007669"/>
    <property type="project" value="UniProtKB-KW"/>
</dbReference>
<dbReference type="GO" id="GO:0005634">
    <property type="term" value="C:nucleus"/>
    <property type="evidence" value="ECO:0007669"/>
    <property type="project" value="UniProtKB-SubCell"/>
</dbReference>
<dbReference type="Pfam" id="PF14372">
    <property type="entry name" value="hAT-like_RNase-H"/>
    <property type="match status" value="1"/>
</dbReference>
<evidence type="ECO:0000313" key="5">
    <source>
        <dbReference type="Proteomes" id="UP001415857"/>
    </source>
</evidence>
<dbReference type="InterPro" id="IPR025525">
    <property type="entry name" value="hAT-like_transposase_RNase-H"/>
</dbReference>
<organism evidence="4 5">
    <name type="scientific">Liquidambar formosana</name>
    <name type="common">Formosan gum</name>
    <dbReference type="NCBI Taxonomy" id="63359"/>
    <lineage>
        <taxon>Eukaryota</taxon>
        <taxon>Viridiplantae</taxon>
        <taxon>Streptophyta</taxon>
        <taxon>Embryophyta</taxon>
        <taxon>Tracheophyta</taxon>
        <taxon>Spermatophyta</taxon>
        <taxon>Magnoliopsida</taxon>
        <taxon>eudicotyledons</taxon>
        <taxon>Gunneridae</taxon>
        <taxon>Pentapetalae</taxon>
        <taxon>Saxifragales</taxon>
        <taxon>Altingiaceae</taxon>
        <taxon>Liquidambar</taxon>
    </lineage>
</organism>
<evidence type="ECO:0000313" key="4">
    <source>
        <dbReference type="EMBL" id="KAK9283951.1"/>
    </source>
</evidence>
<evidence type="ECO:0000259" key="3">
    <source>
        <dbReference type="Pfam" id="PF14372"/>
    </source>
</evidence>
<evidence type="ECO:0000256" key="2">
    <source>
        <dbReference type="SAM" id="MobiDB-lite"/>
    </source>
</evidence>
<reference evidence="4 5" key="1">
    <citation type="journal article" date="2024" name="Plant J.">
        <title>Genome sequences and population genomics reveal climatic adaptation and genomic divergence between two closely related sweetgum species.</title>
        <authorList>
            <person name="Xu W.Q."/>
            <person name="Ren C.Q."/>
            <person name="Zhang X.Y."/>
            <person name="Comes H.P."/>
            <person name="Liu X.H."/>
            <person name="Li Y.G."/>
            <person name="Kettle C.J."/>
            <person name="Jalonen R."/>
            <person name="Gaisberger H."/>
            <person name="Ma Y.Z."/>
            <person name="Qiu Y.X."/>
        </authorList>
    </citation>
    <scope>NUCLEOTIDE SEQUENCE [LARGE SCALE GENOMIC DNA]</scope>
    <source>
        <strain evidence="4">Hangzhou</strain>
    </source>
</reference>
<comment type="caution">
    <text evidence="4">The sequence shown here is derived from an EMBL/GenBank/DDBJ whole genome shotgun (WGS) entry which is preliminary data.</text>
</comment>
<keyword evidence="1" id="KW-0238">DNA-binding</keyword>
<accession>A0AAP0RXR4</accession>
<dbReference type="PANTHER" id="PTHR46481">
    <property type="entry name" value="ZINC FINGER BED DOMAIN-CONTAINING PROTEIN 4"/>
    <property type="match status" value="1"/>
</dbReference>
<dbReference type="EMBL" id="JBBPBK010000006">
    <property type="protein sequence ID" value="KAK9283951.1"/>
    <property type="molecule type" value="Genomic_DNA"/>
</dbReference>
<feature type="domain" description="hAT-like transposase RNase-H fold" evidence="3">
    <location>
        <begin position="267"/>
        <end position="369"/>
    </location>
</feature>
<protein>
    <recommendedName>
        <fullName evidence="3">hAT-like transposase RNase-H fold domain-containing protein</fullName>
    </recommendedName>
</protein>
<dbReference type="PANTHER" id="PTHR46481:SF8">
    <property type="entry name" value="ZINC FINGER BED DOMAIN-CONTAINING PROTEIN RICESLEEPER 1-LIKE"/>
    <property type="match status" value="1"/>
</dbReference>
<keyword evidence="5" id="KW-1185">Reference proteome</keyword>
<dbReference type="AlphaFoldDB" id="A0AAP0RXR4"/>
<dbReference type="GO" id="GO:0008270">
    <property type="term" value="F:zinc ion binding"/>
    <property type="evidence" value="ECO:0007669"/>
    <property type="project" value="UniProtKB-KW"/>
</dbReference>
<evidence type="ECO:0000256" key="1">
    <source>
        <dbReference type="ARBA" id="ARBA00023125"/>
    </source>
</evidence>
<feature type="region of interest" description="Disordered" evidence="2">
    <location>
        <begin position="213"/>
        <end position="234"/>
    </location>
</feature>
<sequence>MIIVDELLFRHLEKEGFRSFCAVLEPKFTLLCRTTVTRDSMKLFYEEKGKLKKALKKQRICLTTYTWTSIQNLNYMCLIAHWIDANWNLQKRILNFCLVPNHKGETIGKHVKKCLLEWGINKIFTITVDDASSNDGAIRYLERKTKDWNSTILEHEFIHMRCCAHIVNFIVCEGLKDQNESIAKIRNVVWYVRSSPFRFQTFKNCVEHGKIPSKSLEDEDENEGGKGRGRGRGRKRIGPLTMDDWDNARVFIRFLKLFYNVTLKFSRSLYVTSNAFSHKLMAVQSKLISLCKSGDRVLGDMANLMRRKYDKYWENFDNINFLLYVAVVLDPCYKLRYVRFSFAQVYENSMAKELTERVKFKLIHLYGHYVKKDSCANVTTSSASQASQAMEIDENEEDASKLWAFQYKKHLEEEYSIKNKLGVERFLAENCEDPSNSSFDILAW</sequence>
<dbReference type="SUPFAM" id="SSF53098">
    <property type="entry name" value="Ribonuclease H-like"/>
    <property type="match status" value="1"/>
</dbReference>
<name>A0AAP0RXR4_LIQFO</name>